<evidence type="ECO:0000313" key="2">
    <source>
        <dbReference type="EMBL" id="WRP17533.1"/>
    </source>
</evidence>
<feature type="transmembrane region" description="Helical" evidence="1">
    <location>
        <begin position="166"/>
        <end position="186"/>
    </location>
</feature>
<reference evidence="2 3" key="1">
    <citation type="journal article" date="2024" name="Front. Microbiol.">
        <title>Novel thermophilic genera Geochorda gen. nov. and Carboxydochorda gen. nov. from the deep terrestrial subsurface reveal the ecophysiological diversity in the class Limnochordia.</title>
        <authorList>
            <person name="Karnachuk O.V."/>
            <person name="Lukina A.P."/>
            <person name="Avakyan M.R."/>
            <person name="Kadnikov V.V."/>
            <person name="Begmatov S."/>
            <person name="Beletsky A.V."/>
            <person name="Vlasova K.G."/>
            <person name="Novikov A.A."/>
            <person name="Shcherbakova V.A."/>
            <person name="Mardanov A.V."/>
            <person name="Ravin N.V."/>
        </authorList>
    </citation>
    <scope>NUCLEOTIDE SEQUENCE [LARGE SCALE GENOMIC DNA]</scope>
    <source>
        <strain evidence="2 3">L945</strain>
    </source>
</reference>
<organism evidence="2 3">
    <name type="scientific">Carboxydichorda subterranea</name>
    <dbReference type="NCBI Taxonomy" id="3109565"/>
    <lineage>
        <taxon>Bacteria</taxon>
        <taxon>Bacillati</taxon>
        <taxon>Bacillota</taxon>
        <taxon>Limnochordia</taxon>
        <taxon>Limnochordales</taxon>
        <taxon>Geochordaceae</taxon>
        <taxon>Carboxydichorda</taxon>
    </lineage>
</organism>
<accession>A0ABZ1BZK9</accession>
<protein>
    <submittedName>
        <fullName evidence="2">Uncharacterized protein</fullName>
    </submittedName>
</protein>
<dbReference type="RefSeq" id="WP_324716803.1">
    <property type="nucleotide sequence ID" value="NZ_CP141615.1"/>
</dbReference>
<dbReference type="EMBL" id="CP141615">
    <property type="protein sequence ID" value="WRP17533.1"/>
    <property type="molecule type" value="Genomic_DNA"/>
</dbReference>
<keyword evidence="1" id="KW-1133">Transmembrane helix</keyword>
<evidence type="ECO:0000313" key="3">
    <source>
        <dbReference type="Proteomes" id="UP001332192"/>
    </source>
</evidence>
<proteinExistence type="predicted"/>
<feature type="transmembrane region" description="Helical" evidence="1">
    <location>
        <begin position="107"/>
        <end position="127"/>
    </location>
</feature>
<evidence type="ECO:0000256" key="1">
    <source>
        <dbReference type="SAM" id="Phobius"/>
    </source>
</evidence>
<keyword evidence="1" id="KW-0472">Membrane</keyword>
<name>A0ABZ1BZK9_9FIRM</name>
<sequence length="213" mass="23745">MGRWLFAGTLDRRARLAMLLAALCVALSFLGPLWSLRLGAPQYPEGLKLHVYAHKLGGRIDVINSLNHYIGMKPIDAADFPEFRYLPPAFVAVAAIMLVAALTRRRWLAGALVTASPALLLLLYDLYRWLYRYGHDLDPKAPIRIDPFMPPVIGWNRLANFTTLSYFNWGAILFLAGMALVFYAWITSAPARQSRSASLTEHLHAPKAGATKP</sequence>
<dbReference type="Proteomes" id="UP001332192">
    <property type="component" value="Chromosome"/>
</dbReference>
<feature type="transmembrane region" description="Helical" evidence="1">
    <location>
        <begin position="85"/>
        <end position="102"/>
    </location>
</feature>
<keyword evidence="3" id="KW-1185">Reference proteome</keyword>
<keyword evidence="1" id="KW-0812">Transmembrane</keyword>
<gene>
    <name evidence="2" type="ORF">U7230_00500</name>
</gene>